<gene>
    <name evidence="1" type="ORF">DDF84_008660</name>
</gene>
<dbReference type="EMBL" id="CP037900">
    <property type="protein sequence ID" value="QBP09825.1"/>
    <property type="molecule type" value="Genomic_DNA"/>
</dbReference>
<dbReference type="AlphaFoldDB" id="A0A482IL43"/>
<dbReference type="Proteomes" id="UP000253772">
    <property type="component" value="Chromosome c1"/>
</dbReference>
<protein>
    <submittedName>
        <fullName evidence="1">Uncharacterized protein</fullName>
    </submittedName>
</protein>
<reference evidence="1 2" key="1">
    <citation type="submission" date="2019-03" db="EMBL/GenBank/DDBJ databases">
        <title>Comparative insights into the high quality Complete genome sequence of highly metal resistant Cupriavidus metallidurans strain BS1 isolated from a gold-copper mine.</title>
        <authorList>
            <person name="Mazhar H.S."/>
            <person name="Rensing C."/>
        </authorList>
    </citation>
    <scope>NUCLEOTIDE SEQUENCE [LARGE SCALE GENOMIC DNA]</scope>
    <source>
        <strain evidence="1 2">BS1</strain>
    </source>
</reference>
<evidence type="ECO:0000313" key="2">
    <source>
        <dbReference type="Proteomes" id="UP000253772"/>
    </source>
</evidence>
<name>A0A482IL43_9BURK</name>
<proteinExistence type="predicted"/>
<sequence>MAMVIQGPPLANAKKLSHADLVRHAQSLEEYGWRVFGVLQQQADLAQTARDVLRQIIAAHETGNVQLMVQLIQQCAEAKRQVEQALQRAH</sequence>
<organism evidence="1 2">
    <name type="scientific">Cupriavidus metallidurans</name>
    <dbReference type="NCBI Taxonomy" id="119219"/>
    <lineage>
        <taxon>Bacteria</taxon>
        <taxon>Pseudomonadati</taxon>
        <taxon>Pseudomonadota</taxon>
        <taxon>Betaproteobacteria</taxon>
        <taxon>Burkholderiales</taxon>
        <taxon>Burkholderiaceae</taxon>
        <taxon>Cupriavidus</taxon>
    </lineage>
</organism>
<dbReference type="RefSeq" id="WP_017513010.1">
    <property type="nucleotide sequence ID" value="NZ_CP037900.1"/>
</dbReference>
<evidence type="ECO:0000313" key="1">
    <source>
        <dbReference type="EMBL" id="QBP09825.1"/>
    </source>
</evidence>
<accession>A0A482IL43</accession>